<dbReference type="HOGENOM" id="CLU_056417_1_0_1"/>
<reference evidence="1 2" key="1">
    <citation type="submission" date="2014-04" db="EMBL/GenBank/DDBJ databases">
        <authorList>
            <consortium name="DOE Joint Genome Institute"/>
            <person name="Kuo A."/>
            <person name="Tarkka M."/>
            <person name="Buscot F."/>
            <person name="Kohler A."/>
            <person name="Nagy L.G."/>
            <person name="Floudas D."/>
            <person name="Copeland A."/>
            <person name="Barry K.W."/>
            <person name="Cichocki N."/>
            <person name="Veneault-Fourrey C."/>
            <person name="LaButti K."/>
            <person name="Lindquist E.A."/>
            <person name="Lipzen A."/>
            <person name="Lundell T."/>
            <person name="Morin E."/>
            <person name="Murat C."/>
            <person name="Sun H."/>
            <person name="Tunlid A."/>
            <person name="Henrissat B."/>
            <person name="Grigoriev I.V."/>
            <person name="Hibbett D.S."/>
            <person name="Martin F."/>
            <person name="Nordberg H.P."/>
            <person name="Cantor M.N."/>
            <person name="Hua S.X."/>
        </authorList>
    </citation>
    <scope>NUCLEOTIDE SEQUENCE [LARGE SCALE GENOMIC DNA]</scope>
    <source>
        <strain evidence="1 2">F 1598</strain>
    </source>
</reference>
<protein>
    <submittedName>
        <fullName evidence="1">Uncharacterized protein</fullName>
    </submittedName>
</protein>
<evidence type="ECO:0000313" key="2">
    <source>
        <dbReference type="Proteomes" id="UP000054166"/>
    </source>
</evidence>
<organism evidence="1 2">
    <name type="scientific">Piloderma croceum (strain F 1598)</name>
    <dbReference type="NCBI Taxonomy" id="765440"/>
    <lineage>
        <taxon>Eukaryota</taxon>
        <taxon>Fungi</taxon>
        <taxon>Dikarya</taxon>
        <taxon>Basidiomycota</taxon>
        <taxon>Agaricomycotina</taxon>
        <taxon>Agaricomycetes</taxon>
        <taxon>Agaricomycetidae</taxon>
        <taxon>Atheliales</taxon>
        <taxon>Atheliaceae</taxon>
        <taxon>Piloderma</taxon>
    </lineage>
</organism>
<dbReference type="Proteomes" id="UP000054166">
    <property type="component" value="Unassembled WGS sequence"/>
</dbReference>
<sequence>MNNFDLYLLPPSTLDSANDVDDSQFLFQRPQTPLPTEPTYTDLTPSHLESVLPTVLSGSPTDSINPMSMFYASEGVTKVWDDFLQMNAKGRNGSFHAKDYYVICAVSPYFMLDPTEPGAWFITWPGTAGKDNPSGMSRLITGTPLRLEDVSVCAYTFVLEFHVYHCILGLAFLRQGGYTFYHTNPHVFSRETIPRAEDPVSTIVAIPDYHTTKTGRYLTIQPNTFNQEMVPGYPNLARPPCHLWEYRREEEKKEEKFDWFTSSEDDIRKEVASILKVRELGSG</sequence>
<gene>
    <name evidence="1" type="ORF">PILCRDRAFT_13895</name>
</gene>
<evidence type="ECO:0000313" key="1">
    <source>
        <dbReference type="EMBL" id="KIM75082.1"/>
    </source>
</evidence>
<name>A0A0C3BCP3_PILCF</name>
<dbReference type="AlphaFoldDB" id="A0A0C3BCP3"/>
<keyword evidence="2" id="KW-1185">Reference proteome</keyword>
<accession>A0A0C3BCP3</accession>
<dbReference type="EMBL" id="KN833051">
    <property type="protein sequence ID" value="KIM75082.1"/>
    <property type="molecule type" value="Genomic_DNA"/>
</dbReference>
<reference evidence="2" key="2">
    <citation type="submission" date="2015-01" db="EMBL/GenBank/DDBJ databases">
        <title>Evolutionary Origins and Diversification of the Mycorrhizal Mutualists.</title>
        <authorList>
            <consortium name="DOE Joint Genome Institute"/>
            <consortium name="Mycorrhizal Genomics Consortium"/>
            <person name="Kohler A."/>
            <person name="Kuo A."/>
            <person name="Nagy L.G."/>
            <person name="Floudas D."/>
            <person name="Copeland A."/>
            <person name="Barry K.W."/>
            <person name="Cichocki N."/>
            <person name="Veneault-Fourrey C."/>
            <person name="LaButti K."/>
            <person name="Lindquist E.A."/>
            <person name="Lipzen A."/>
            <person name="Lundell T."/>
            <person name="Morin E."/>
            <person name="Murat C."/>
            <person name="Riley R."/>
            <person name="Ohm R."/>
            <person name="Sun H."/>
            <person name="Tunlid A."/>
            <person name="Henrissat B."/>
            <person name="Grigoriev I.V."/>
            <person name="Hibbett D.S."/>
            <person name="Martin F."/>
        </authorList>
    </citation>
    <scope>NUCLEOTIDE SEQUENCE [LARGE SCALE GENOMIC DNA]</scope>
    <source>
        <strain evidence="2">F 1598</strain>
    </source>
</reference>
<proteinExistence type="predicted"/>
<dbReference type="InParanoid" id="A0A0C3BCP3"/>